<dbReference type="InterPro" id="IPR015262">
    <property type="entry name" value="tRNA_Ile_lys_synt_subst-bd"/>
</dbReference>
<dbReference type="GO" id="GO:0006400">
    <property type="term" value="P:tRNA modification"/>
    <property type="evidence" value="ECO:0007669"/>
    <property type="project" value="UniProtKB-UniRule"/>
</dbReference>
<dbReference type="GO" id="GO:0032267">
    <property type="term" value="F:tRNA(Ile)-lysidine synthase activity"/>
    <property type="evidence" value="ECO:0007669"/>
    <property type="project" value="UniProtKB-EC"/>
</dbReference>
<reference evidence="10 11" key="1">
    <citation type="submission" date="2021-05" db="EMBL/GenBank/DDBJ databases">
        <title>Novel Bacillus species.</title>
        <authorList>
            <person name="Liu G."/>
        </authorList>
    </citation>
    <scope>NUCLEOTIDE SEQUENCE [LARGE SCALE GENOMIC DNA]</scope>
    <source>
        <strain evidence="10 11">FJAT-49682</strain>
    </source>
</reference>
<evidence type="ECO:0000256" key="7">
    <source>
        <dbReference type="ARBA" id="ARBA00048539"/>
    </source>
</evidence>
<dbReference type="AlphaFoldDB" id="A0A942UPF5"/>
<feature type="binding site" evidence="8">
    <location>
        <begin position="29"/>
        <end position="34"/>
    </location>
    <ligand>
        <name>ATP</name>
        <dbReference type="ChEBI" id="CHEBI:30616"/>
    </ligand>
</feature>
<dbReference type="InterPro" id="IPR012796">
    <property type="entry name" value="Lysidine-tRNA-synth_C"/>
</dbReference>
<keyword evidence="5 8" id="KW-0547">Nucleotide-binding</keyword>
<dbReference type="InterPro" id="IPR012795">
    <property type="entry name" value="tRNA_Ile_lys_synt_N"/>
</dbReference>
<keyword evidence="4 8" id="KW-0819">tRNA processing</keyword>
<feature type="domain" description="Lysidine-tRNA(Ile) synthetase C-terminal" evidence="9">
    <location>
        <begin position="387"/>
        <end position="457"/>
    </location>
</feature>
<dbReference type="InterPro" id="IPR012094">
    <property type="entry name" value="tRNA_Ile_lys_synt"/>
</dbReference>
<dbReference type="CDD" id="cd01992">
    <property type="entry name" value="TilS_N"/>
    <property type="match status" value="1"/>
</dbReference>
<dbReference type="Pfam" id="PF09179">
    <property type="entry name" value="TilS"/>
    <property type="match status" value="1"/>
</dbReference>
<sequence>MLDFEKKTEAFIEKHSLIKAGDYIVAAVSGGPDSLAMLDFLNNRVEKYGIRVAAAHVDHMLRGEESLQDLYFVKKYCESKDIEFRAISIDIRKKMELDETGMQETARKYRYQFFEKVMLDLHADKLAVGQHGDDQLETILMRLVRGSHGKSRAGIQMKRPFAKGELIRPLLGVTKAEIEEYCATHKLNPRRDVSNEKPLYTRNRFRLEILPFLKSENEHVHEQFQRFSEDLTEDEQLLEQMAKKEYNAMCQELGKDEITLNIPSFYRVPLPLQRRVIQLILNYLYQQKAADLTALHIDLLQKLLKSENPSGKLDFPSGLKVIRSYDVCHFTFDKPGQVSSFCYKLYEGEEVSLPDGKIIRVEKGQGLSKEKKENIIVLNPSEVQFPIIVRTRLPGDRMKLKGMNGSKKVKDIFIDMKIPLHDRLVWPIVTDNTGKLLWIPGLKKSSYDTSPDNEHHFYSIHCSNQTFSGGQPNQ</sequence>
<name>A0A942UPF5_9BACI</name>
<gene>
    <name evidence="8 10" type="primary">tilS</name>
    <name evidence="10" type="ORF">KHA91_20380</name>
</gene>
<keyword evidence="2 8" id="KW-0963">Cytoplasm</keyword>
<comment type="domain">
    <text evidence="8">The N-terminal region contains the highly conserved SGGXDS motif, predicted to be a P-loop motif involved in ATP binding.</text>
</comment>
<evidence type="ECO:0000256" key="8">
    <source>
        <dbReference type="HAMAP-Rule" id="MF_01161"/>
    </source>
</evidence>
<evidence type="ECO:0000259" key="9">
    <source>
        <dbReference type="SMART" id="SM00977"/>
    </source>
</evidence>
<evidence type="ECO:0000313" key="10">
    <source>
        <dbReference type="EMBL" id="MBS4225055.1"/>
    </source>
</evidence>
<dbReference type="HAMAP" id="MF_01161">
    <property type="entry name" value="tRNA_Ile_lys_synt"/>
    <property type="match status" value="1"/>
</dbReference>
<dbReference type="PANTHER" id="PTHR43033:SF1">
    <property type="entry name" value="TRNA(ILE)-LYSIDINE SYNTHASE-RELATED"/>
    <property type="match status" value="1"/>
</dbReference>
<dbReference type="Gene3D" id="3.30.465.60">
    <property type="match status" value="1"/>
</dbReference>
<comment type="function">
    <text evidence="8">Ligates lysine onto the cytidine present at position 34 of the AUA codon-specific tRNA(Ile) that contains the anticodon CAU, in an ATP-dependent manner. Cytidine is converted to lysidine, thus changing the amino acid specificity of the tRNA from methionine to isoleucine.</text>
</comment>
<dbReference type="Proteomes" id="UP000676456">
    <property type="component" value="Unassembled WGS sequence"/>
</dbReference>
<evidence type="ECO:0000256" key="5">
    <source>
        <dbReference type="ARBA" id="ARBA00022741"/>
    </source>
</evidence>
<keyword evidence="11" id="KW-1185">Reference proteome</keyword>
<dbReference type="Pfam" id="PF01171">
    <property type="entry name" value="ATP_bind_3"/>
    <property type="match status" value="1"/>
</dbReference>
<accession>A0A942UPF5</accession>
<dbReference type="Gene3D" id="3.40.50.620">
    <property type="entry name" value="HUPs"/>
    <property type="match status" value="1"/>
</dbReference>
<dbReference type="NCBIfam" id="TIGR02433">
    <property type="entry name" value="lysidine_TilS_C"/>
    <property type="match status" value="1"/>
</dbReference>
<evidence type="ECO:0000256" key="2">
    <source>
        <dbReference type="ARBA" id="ARBA00022490"/>
    </source>
</evidence>
<dbReference type="EMBL" id="JAGYPN010000007">
    <property type="protein sequence ID" value="MBS4225055.1"/>
    <property type="molecule type" value="Genomic_DNA"/>
</dbReference>
<dbReference type="RefSeq" id="WP_213100112.1">
    <property type="nucleotide sequence ID" value="NZ_JAGYPN010000007.1"/>
</dbReference>
<keyword evidence="3 8" id="KW-0436">Ligase</keyword>
<dbReference type="InterPro" id="IPR011063">
    <property type="entry name" value="TilS/TtcA_N"/>
</dbReference>
<evidence type="ECO:0000256" key="3">
    <source>
        <dbReference type="ARBA" id="ARBA00022598"/>
    </source>
</evidence>
<protein>
    <recommendedName>
        <fullName evidence="8">tRNA(Ile)-lysidine synthase</fullName>
        <ecNumber evidence="8">6.3.4.19</ecNumber>
    </recommendedName>
    <alternativeName>
        <fullName evidence="8">tRNA(Ile)-2-lysyl-cytidine synthase</fullName>
    </alternativeName>
    <alternativeName>
        <fullName evidence="8">tRNA(Ile)-lysidine synthetase</fullName>
    </alternativeName>
</protein>
<organism evidence="10 11">
    <name type="scientific">Lederbergia citrea</name>
    <dbReference type="NCBI Taxonomy" id="2833581"/>
    <lineage>
        <taxon>Bacteria</taxon>
        <taxon>Bacillati</taxon>
        <taxon>Bacillota</taxon>
        <taxon>Bacilli</taxon>
        <taxon>Bacillales</taxon>
        <taxon>Bacillaceae</taxon>
        <taxon>Lederbergia</taxon>
    </lineage>
</organism>
<evidence type="ECO:0000313" key="11">
    <source>
        <dbReference type="Proteomes" id="UP000676456"/>
    </source>
</evidence>
<dbReference type="GO" id="GO:0005737">
    <property type="term" value="C:cytoplasm"/>
    <property type="evidence" value="ECO:0007669"/>
    <property type="project" value="UniProtKB-SubCell"/>
</dbReference>
<comment type="subcellular location">
    <subcellularLocation>
        <location evidence="1 8">Cytoplasm</location>
    </subcellularLocation>
</comment>
<dbReference type="SUPFAM" id="SSF82829">
    <property type="entry name" value="MesJ substrate recognition domain-like"/>
    <property type="match status" value="1"/>
</dbReference>
<comment type="caution">
    <text evidence="10">The sequence shown here is derived from an EMBL/GenBank/DDBJ whole genome shotgun (WGS) entry which is preliminary data.</text>
</comment>
<dbReference type="PANTHER" id="PTHR43033">
    <property type="entry name" value="TRNA(ILE)-LYSIDINE SYNTHASE-RELATED"/>
    <property type="match status" value="1"/>
</dbReference>
<dbReference type="SUPFAM" id="SSF56037">
    <property type="entry name" value="PheT/TilS domain"/>
    <property type="match status" value="1"/>
</dbReference>
<comment type="similarity">
    <text evidence="8">Belongs to the tRNA(Ile)-lysidine synthase family.</text>
</comment>
<evidence type="ECO:0000256" key="1">
    <source>
        <dbReference type="ARBA" id="ARBA00004496"/>
    </source>
</evidence>
<dbReference type="NCBIfam" id="TIGR02432">
    <property type="entry name" value="lysidine_TilS_N"/>
    <property type="match status" value="1"/>
</dbReference>
<proteinExistence type="inferred from homology"/>
<dbReference type="SUPFAM" id="SSF52402">
    <property type="entry name" value="Adenine nucleotide alpha hydrolases-like"/>
    <property type="match status" value="1"/>
</dbReference>
<dbReference type="SMART" id="SM00977">
    <property type="entry name" value="TilS_C"/>
    <property type="match status" value="1"/>
</dbReference>
<dbReference type="InterPro" id="IPR014729">
    <property type="entry name" value="Rossmann-like_a/b/a_fold"/>
</dbReference>
<dbReference type="EC" id="6.3.4.19" evidence="8"/>
<comment type="catalytic activity">
    <reaction evidence="7 8">
        <text>cytidine(34) in tRNA(Ile2) + L-lysine + ATP = lysidine(34) in tRNA(Ile2) + AMP + diphosphate + H(+)</text>
        <dbReference type="Rhea" id="RHEA:43744"/>
        <dbReference type="Rhea" id="RHEA-COMP:10625"/>
        <dbReference type="Rhea" id="RHEA-COMP:10670"/>
        <dbReference type="ChEBI" id="CHEBI:15378"/>
        <dbReference type="ChEBI" id="CHEBI:30616"/>
        <dbReference type="ChEBI" id="CHEBI:32551"/>
        <dbReference type="ChEBI" id="CHEBI:33019"/>
        <dbReference type="ChEBI" id="CHEBI:82748"/>
        <dbReference type="ChEBI" id="CHEBI:83665"/>
        <dbReference type="ChEBI" id="CHEBI:456215"/>
        <dbReference type="EC" id="6.3.4.19"/>
    </reaction>
</comment>
<dbReference type="Pfam" id="PF11734">
    <property type="entry name" value="TilS_C"/>
    <property type="match status" value="1"/>
</dbReference>
<evidence type="ECO:0000256" key="6">
    <source>
        <dbReference type="ARBA" id="ARBA00022840"/>
    </source>
</evidence>
<evidence type="ECO:0000256" key="4">
    <source>
        <dbReference type="ARBA" id="ARBA00022694"/>
    </source>
</evidence>
<keyword evidence="6 8" id="KW-0067">ATP-binding</keyword>
<dbReference type="GO" id="GO:0005524">
    <property type="term" value="F:ATP binding"/>
    <property type="evidence" value="ECO:0007669"/>
    <property type="project" value="UniProtKB-UniRule"/>
</dbReference>